<proteinExistence type="predicted"/>
<comment type="caution">
    <text evidence="2">The sequence shown here is derived from an EMBL/GenBank/DDBJ whole genome shotgun (WGS) entry which is preliminary data.</text>
</comment>
<dbReference type="Proteomes" id="UP001281410">
    <property type="component" value="Unassembled WGS sequence"/>
</dbReference>
<feature type="region of interest" description="Disordered" evidence="1">
    <location>
        <begin position="100"/>
        <end position="119"/>
    </location>
</feature>
<name>A0AAE0DYT7_9ROSI</name>
<organism evidence="2 3">
    <name type="scientific">Dipteronia sinensis</name>
    <dbReference type="NCBI Taxonomy" id="43782"/>
    <lineage>
        <taxon>Eukaryota</taxon>
        <taxon>Viridiplantae</taxon>
        <taxon>Streptophyta</taxon>
        <taxon>Embryophyta</taxon>
        <taxon>Tracheophyta</taxon>
        <taxon>Spermatophyta</taxon>
        <taxon>Magnoliopsida</taxon>
        <taxon>eudicotyledons</taxon>
        <taxon>Gunneridae</taxon>
        <taxon>Pentapetalae</taxon>
        <taxon>rosids</taxon>
        <taxon>malvids</taxon>
        <taxon>Sapindales</taxon>
        <taxon>Sapindaceae</taxon>
        <taxon>Hippocastanoideae</taxon>
        <taxon>Acereae</taxon>
        <taxon>Dipteronia</taxon>
    </lineage>
</organism>
<dbReference type="EMBL" id="JANJYJ010000007">
    <property type="protein sequence ID" value="KAK3197831.1"/>
    <property type="molecule type" value="Genomic_DNA"/>
</dbReference>
<reference evidence="2" key="1">
    <citation type="journal article" date="2023" name="Plant J.">
        <title>Genome sequences and population genomics provide insights into the demographic history, inbreeding, and mutation load of two 'living fossil' tree species of Dipteronia.</title>
        <authorList>
            <person name="Feng Y."/>
            <person name="Comes H.P."/>
            <person name="Chen J."/>
            <person name="Zhu S."/>
            <person name="Lu R."/>
            <person name="Zhang X."/>
            <person name="Li P."/>
            <person name="Qiu J."/>
            <person name="Olsen K.M."/>
            <person name="Qiu Y."/>
        </authorList>
    </citation>
    <scope>NUCLEOTIDE SEQUENCE</scope>
    <source>
        <strain evidence="2">NBL</strain>
    </source>
</reference>
<accession>A0AAE0DYT7</accession>
<evidence type="ECO:0000256" key="1">
    <source>
        <dbReference type="SAM" id="MobiDB-lite"/>
    </source>
</evidence>
<gene>
    <name evidence="2" type="ORF">Dsin_021246</name>
</gene>
<sequence length="246" mass="26065">MGGEYNPNSSFTMMASSTAPPWSTPSLVTTTAPPSIFTFQPSPSPVSTTTFNIPAFGEYDRSSFGAAARRLDDPLGAPFTFTNPPNSTCATFSNPFTTQPATTNASIQPSSSSSTYSFSKMPAPPTTTFTFPIIVSPSMPVPTPPLFQHFARGELAPPTNATMHVCKRCGEKSFWGEQWGSRVAPYIPTLCPDSNPGLQGKPQGQVAPPPTNEFATFGGVKPQFALPVFILPVMPSSSSGAFNIIP</sequence>
<evidence type="ECO:0000313" key="2">
    <source>
        <dbReference type="EMBL" id="KAK3197831.1"/>
    </source>
</evidence>
<protein>
    <submittedName>
        <fullName evidence="2">Uncharacterized protein</fullName>
    </submittedName>
</protein>
<feature type="compositionally biased region" description="Low complexity" evidence="1">
    <location>
        <begin position="106"/>
        <end position="119"/>
    </location>
</feature>
<dbReference type="AlphaFoldDB" id="A0AAE0DYT7"/>
<evidence type="ECO:0000313" key="3">
    <source>
        <dbReference type="Proteomes" id="UP001281410"/>
    </source>
</evidence>
<keyword evidence="3" id="KW-1185">Reference proteome</keyword>